<gene>
    <name evidence="1" type="ORF">PaecuDRAFT_2823</name>
</gene>
<dbReference type="STRING" id="717606.PaecuDRAFT_2823"/>
<sequence length="52" mass="6046">MSKRKGQQVLFVTLVRITYRPSSLDCSISEIKSLQPPERNFRYVKSFEIVGI</sequence>
<proteinExistence type="predicted"/>
<dbReference type="EMBL" id="AEDD01000007">
    <property type="protein sequence ID" value="EFM10387.1"/>
    <property type="molecule type" value="Genomic_DNA"/>
</dbReference>
<protein>
    <submittedName>
        <fullName evidence="1">Uncharacterized protein</fullName>
    </submittedName>
</protein>
<reference evidence="1 2" key="1">
    <citation type="submission" date="2010-07" db="EMBL/GenBank/DDBJ databases">
        <title>The draft genome of Paenibacillus curdlanolyticus YK9.</title>
        <authorList>
            <consortium name="US DOE Joint Genome Institute (JGI-PGF)"/>
            <person name="Lucas S."/>
            <person name="Copeland A."/>
            <person name="Lapidus A."/>
            <person name="Cheng J.-F."/>
            <person name="Bruce D."/>
            <person name="Goodwin L."/>
            <person name="Pitluck S."/>
            <person name="Land M.L."/>
            <person name="Hauser L."/>
            <person name="Chang Y.-J."/>
            <person name="Jeffries C."/>
            <person name="Anderson I.J."/>
            <person name="Johnson E."/>
            <person name="Loganathan U."/>
            <person name="Mulhopadhyay B."/>
            <person name="Kyrpides N."/>
            <person name="Woyke T.J."/>
        </authorList>
    </citation>
    <scope>NUCLEOTIDE SEQUENCE [LARGE SCALE GENOMIC DNA]</scope>
    <source>
        <strain evidence="1 2">YK9</strain>
    </source>
</reference>
<dbReference type="AlphaFoldDB" id="E0IB96"/>
<evidence type="ECO:0000313" key="2">
    <source>
        <dbReference type="Proteomes" id="UP000005387"/>
    </source>
</evidence>
<evidence type="ECO:0000313" key="1">
    <source>
        <dbReference type="EMBL" id="EFM10387.1"/>
    </source>
</evidence>
<dbReference type="Proteomes" id="UP000005387">
    <property type="component" value="Unassembled WGS sequence"/>
</dbReference>
<organism evidence="1 2">
    <name type="scientific">Paenibacillus curdlanolyticus YK9</name>
    <dbReference type="NCBI Taxonomy" id="717606"/>
    <lineage>
        <taxon>Bacteria</taxon>
        <taxon>Bacillati</taxon>
        <taxon>Bacillota</taxon>
        <taxon>Bacilli</taxon>
        <taxon>Bacillales</taxon>
        <taxon>Paenibacillaceae</taxon>
        <taxon>Paenibacillus</taxon>
    </lineage>
</organism>
<keyword evidence="2" id="KW-1185">Reference proteome</keyword>
<name>E0IB96_9BACL</name>
<accession>E0IB96</accession>